<sequence>MPARHSSIPVTRQDIQPRKDSEAALFRNRLKKIGRIQDTRTRAHRILLALGYVIALTPRGVPAFTRAMVRKGAHVVVWLTDESREGLPASLRAPAWAGFYARDDSDEMVYDEDYTTLIEYLREMHPEQMRVAPEVMSDN</sequence>
<dbReference type="Proteomes" id="UP001194469">
    <property type="component" value="Unassembled WGS sequence"/>
</dbReference>
<accession>A0ABS0IZY9</accession>
<keyword evidence="2" id="KW-1185">Reference proteome</keyword>
<evidence type="ECO:0000313" key="1">
    <source>
        <dbReference type="EMBL" id="MBG3875738.1"/>
    </source>
</evidence>
<reference evidence="1 2" key="1">
    <citation type="submission" date="2019-08" db="EMBL/GenBank/DDBJ databases">
        <authorList>
            <person name="Luo N."/>
        </authorList>
    </citation>
    <scope>NUCLEOTIDE SEQUENCE [LARGE SCALE GENOMIC DNA]</scope>
    <source>
        <strain evidence="1 2">NCIMB 9442</strain>
    </source>
</reference>
<dbReference type="EMBL" id="VRYY01000031">
    <property type="protein sequence ID" value="MBG3875738.1"/>
    <property type="molecule type" value="Genomic_DNA"/>
</dbReference>
<comment type="caution">
    <text evidence="1">The sequence shown here is derived from an EMBL/GenBank/DDBJ whole genome shotgun (WGS) entry which is preliminary data.</text>
</comment>
<name>A0ABS0IZY9_9BACT</name>
<organism evidence="1 2">
    <name type="scientific">Nitratidesulfovibrio oxamicus</name>
    <dbReference type="NCBI Taxonomy" id="32016"/>
    <lineage>
        <taxon>Bacteria</taxon>
        <taxon>Pseudomonadati</taxon>
        <taxon>Thermodesulfobacteriota</taxon>
        <taxon>Desulfovibrionia</taxon>
        <taxon>Desulfovibrionales</taxon>
        <taxon>Desulfovibrionaceae</taxon>
        <taxon>Nitratidesulfovibrio</taxon>
    </lineage>
</organism>
<protein>
    <submittedName>
        <fullName evidence="1">Uncharacterized protein</fullName>
    </submittedName>
</protein>
<dbReference type="RefSeq" id="WP_196607997.1">
    <property type="nucleotide sequence ID" value="NZ_VRYY01000031.1"/>
</dbReference>
<proteinExistence type="predicted"/>
<evidence type="ECO:0000313" key="2">
    <source>
        <dbReference type="Proteomes" id="UP001194469"/>
    </source>
</evidence>
<gene>
    <name evidence="1" type="ORF">FVW20_01540</name>
</gene>